<dbReference type="SMART" id="SM00065">
    <property type="entry name" value="GAF"/>
    <property type="match status" value="1"/>
</dbReference>
<dbReference type="Pfam" id="PF13185">
    <property type="entry name" value="GAF_2"/>
    <property type="match status" value="1"/>
</dbReference>
<dbReference type="Proteomes" id="UP000217065">
    <property type="component" value="Unassembled WGS sequence"/>
</dbReference>
<dbReference type="NCBIfam" id="TIGR00254">
    <property type="entry name" value="GGDEF"/>
    <property type="match status" value="1"/>
</dbReference>
<keyword evidence="4" id="KW-1185">Reference proteome</keyword>
<dbReference type="AlphaFoldDB" id="A0A264W3E7"/>
<dbReference type="Pfam" id="PF00990">
    <property type="entry name" value="GGDEF"/>
    <property type="match status" value="1"/>
</dbReference>
<dbReference type="InterPro" id="IPR003018">
    <property type="entry name" value="GAF"/>
</dbReference>
<dbReference type="SUPFAM" id="SSF55073">
    <property type="entry name" value="Nucleotide cyclase"/>
    <property type="match status" value="1"/>
</dbReference>
<dbReference type="InterPro" id="IPR029787">
    <property type="entry name" value="Nucleotide_cyclase"/>
</dbReference>
<dbReference type="InterPro" id="IPR000160">
    <property type="entry name" value="GGDEF_dom"/>
</dbReference>
<feature type="domain" description="GGDEF" evidence="2">
    <location>
        <begin position="574"/>
        <end position="707"/>
    </location>
</feature>
<dbReference type="InterPro" id="IPR050469">
    <property type="entry name" value="Diguanylate_Cyclase"/>
</dbReference>
<evidence type="ECO:0000256" key="1">
    <source>
        <dbReference type="PROSITE-ProRule" id="PRU00339"/>
    </source>
</evidence>
<evidence type="ECO:0000313" key="3">
    <source>
        <dbReference type="EMBL" id="OZS78113.1"/>
    </source>
</evidence>
<dbReference type="SUPFAM" id="SSF48452">
    <property type="entry name" value="TPR-like"/>
    <property type="match status" value="2"/>
</dbReference>
<dbReference type="PANTHER" id="PTHR45138">
    <property type="entry name" value="REGULATORY COMPONENTS OF SENSORY TRANSDUCTION SYSTEM"/>
    <property type="match status" value="1"/>
</dbReference>
<dbReference type="Gene3D" id="3.30.70.270">
    <property type="match status" value="1"/>
</dbReference>
<dbReference type="GO" id="GO:0052621">
    <property type="term" value="F:diguanylate cyclase activity"/>
    <property type="evidence" value="ECO:0007669"/>
    <property type="project" value="TreeGrafter"/>
</dbReference>
<dbReference type="InterPro" id="IPR011990">
    <property type="entry name" value="TPR-like_helical_dom_sf"/>
</dbReference>
<name>A0A264W3E7_9BACL</name>
<dbReference type="Pfam" id="PF13424">
    <property type="entry name" value="TPR_12"/>
    <property type="match status" value="1"/>
</dbReference>
<dbReference type="PROSITE" id="PS50887">
    <property type="entry name" value="GGDEF"/>
    <property type="match status" value="1"/>
</dbReference>
<dbReference type="Gene3D" id="1.25.40.10">
    <property type="entry name" value="Tetratricopeptide repeat domain"/>
    <property type="match status" value="2"/>
</dbReference>
<protein>
    <recommendedName>
        <fullName evidence="2">GGDEF domain-containing protein</fullName>
    </recommendedName>
</protein>
<organism evidence="3 4">
    <name type="scientific">Tetzosporium hominis</name>
    <dbReference type="NCBI Taxonomy" id="2020506"/>
    <lineage>
        <taxon>Bacteria</taxon>
        <taxon>Bacillati</taxon>
        <taxon>Bacillota</taxon>
        <taxon>Bacilli</taxon>
        <taxon>Bacillales</taxon>
        <taxon>Caryophanaceae</taxon>
        <taxon>Tetzosporium</taxon>
    </lineage>
</organism>
<dbReference type="InterPro" id="IPR019734">
    <property type="entry name" value="TPR_rpt"/>
</dbReference>
<dbReference type="SUPFAM" id="SSF55781">
    <property type="entry name" value="GAF domain-like"/>
    <property type="match status" value="1"/>
</dbReference>
<dbReference type="RefSeq" id="WP_094942757.1">
    <property type="nucleotide sequence ID" value="NZ_NOKQ01000204.1"/>
</dbReference>
<gene>
    <name evidence="3" type="ORF">CF394_07725</name>
</gene>
<dbReference type="PROSITE" id="PS50005">
    <property type="entry name" value="TPR"/>
    <property type="match status" value="2"/>
</dbReference>
<keyword evidence="1" id="KW-0802">TPR repeat</keyword>
<evidence type="ECO:0000259" key="2">
    <source>
        <dbReference type="PROSITE" id="PS50887"/>
    </source>
</evidence>
<feature type="repeat" description="TPR" evidence="1">
    <location>
        <begin position="124"/>
        <end position="157"/>
    </location>
</feature>
<dbReference type="Gene3D" id="3.30.450.40">
    <property type="match status" value="1"/>
</dbReference>
<reference evidence="3 4" key="1">
    <citation type="submission" date="2017-07" db="EMBL/GenBank/DDBJ databases">
        <title>Tetzosporium hominis gen.nov. sp.nov.</title>
        <authorList>
            <person name="Tetz G."/>
            <person name="Tetz V."/>
        </authorList>
    </citation>
    <scope>NUCLEOTIDE SEQUENCE [LARGE SCALE GENOMIC DNA]</scope>
    <source>
        <strain evidence="3 4">VT-49</strain>
    </source>
</reference>
<dbReference type="InterPro" id="IPR043128">
    <property type="entry name" value="Rev_trsase/Diguanyl_cyclase"/>
</dbReference>
<dbReference type="CDD" id="cd01949">
    <property type="entry name" value="GGDEF"/>
    <property type="match status" value="1"/>
</dbReference>
<dbReference type="OrthoDB" id="9759607at2"/>
<dbReference type="SMART" id="SM00267">
    <property type="entry name" value="GGDEF"/>
    <property type="match status" value="1"/>
</dbReference>
<dbReference type="SMART" id="SM00028">
    <property type="entry name" value="TPR"/>
    <property type="match status" value="6"/>
</dbReference>
<feature type="repeat" description="TPR" evidence="1">
    <location>
        <begin position="244"/>
        <end position="277"/>
    </location>
</feature>
<dbReference type="EMBL" id="NOKQ01000204">
    <property type="protein sequence ID" value="OZS78113.1"/>
    <property type="molecule type" value="Genomic_DNA"/>
</dbReference>
<dbReference type="FunFam" id="3.30.70.270:FF:000001">
    <property type="entry name" value="Diguanylate cyclase domain protein"/>
    <property type="match status" value="1"/>
</dbReference>
<dbReference type="PANTHER" id="PTHR45138:SF9">
    <property type="entry name" value="DIGUANYLATE CYCLASE DGCM-RELATED"/>
    <property type="match status" value="1"/>
</dbReference>
<accession>A0A264W3E7</accession>
<sequence>MSPVHSHAQILDAWSLVHSDTKKAARLVHQILNSFGEEVPALLKAQAEITLAYCYAHEGKNVEALNLAKQAFEVVKQHEVIEWHVNANRVIGYVYSSLGDLKKSSDAFEEGLALMKQHHLPIDPHYLNNLGFIYYELGEYEQAHQQLKEALVVAKEQHHDIIPLLLSNIADLYLLFGNVEKAESYNQQAFELLKNQKDDRNSLAHCHSIFGLISKAKREYEEAYNSFIVALDIYKQQEARYAEATILIDLGGLSAEQKKFSVAINYYQDALDIADELGATLLQQEILKKISDAYSEIHYFKEAFNYLLRFNDITEQIRTKEVQDQISRHLTQAHVEQLQKDAEIERLKLKQESEEASIRAQVLEDSYQDLKTVSEIGRRIIANQENAEVMYSVYLDLNRLMDAHVFGLCLYNKEKEEVEYRAFVEQGTLLQLENKSIHDPASLSVRCIRDHEEIHITKAIVDQDYTPRESGYPDANPKSLHFLPLSMNDEIIGAMTVQSYEANAFSERQLEMLRLLALYISIAMSNILKSEQLQLQTRKLEQLAKTDPLTGLYNMRHMKLLLAQSMESYHKSKNSFSILVIDLDHFKEINDSYGHSCGDFVLQALSEHFQKFVRSSDAIARWGGEEFLMLLGDTTLEGARLIGERLRLSIDELEVSYNTIPVHVTATIGVATYSAKDWHVDELIERADKALYIGKEAGRNQVVTFGSE</sequence>
<proteinExistence type="predicted"/>
<evidence type="ECO:0000313" key="4">
    <source>
        <dbReference type="Proteomes" id="UP000217065"/>
    </source>
</evidence>
<dbReference type="InterPro" id="IPR029016">
    <property type="entry name" value="GAF-like_dom_sf"/>
</dbReference>
<comment type="caution">
    <text evidence="3">The sequence shown here is derived from an EMBL/GenBank/DDBJ whole genome shotgun (WGS) entry which is preliminary data.</text>
</comment>